<evidence type="ECO:0000313" key="1">
    <source>
        <dbReference type="EMBL" id="GAG46210.1"/>
    </source>
</evidence>
<protein>
    <submittedName>
        <fullName evidence="1">Uncharacterized protein</fullName>
    </submittedName>
</protein>
<feature type="non-terminal residue" evidence="1">
    <location>
        <position position="100"/>
    </location>
</feature>
<reference evidence="1" key="1">
    <citation type="journal article" date="2014" name="Front. Microbiol.">
        <title>High frequency of phylogenetically diverse reductive dehalogenase-homologous genes in deep subseafloor sedimentary metagenomes.</title>
        <authorList>
            <person name="Kawai M."/>
            <person name="Futagami T."/>
            <person name="Toyoda A."/>
            <person name="Takaki Y."/>
            <person name="Nishi S."/>
            <person name="Hori S."/>
            <person name="Arai W."/>
            <person name="Tsubouchi T."/>
            <person name="Morono Y."/>
            <person name="Uchiyama I."/>
            <person name="Ito T."/>
            <person name="Fujiyama A."/>
            <person name="Inagaki F."/>
            <person name="Takami H."/>
        </authorList>
    </citation>
    <scope>NUCLEOTIDE SEQUENCE</scope>
    <source>
        <strain evidence="1">Expedition CK06-06</strain>
    </source>
</reference>
<dbReference type="AlphaFoldDB" id="X0XSI2"/>
<name>X0XSI2_9ZZZZ</name>
<accession>X0XSI2</accession>
<dbReference type="EMBL" id="BARS01051522">
    <property type="protein sequence ID" value="GAG46210.1"/>
    <property type="molecule type" value="Genomic_DNA"/>
</dbReference>
<comment type="caution">
    <text evidence="1">The sequence shown here is derived from an EMBL/GenBank/DDBJ whole genome shotgun (WGS) entry which is preliminary data.</text>
</comment>
<organism evidence="1">
    <name type="scientific">marine sediment metagenome</name>
    <dbReference type="NCBI Taxonomy" id="412755"/>
    <lineage>
        <taxon>unclassified sequences</taxon>
        <taxon>metagenomes</taxon>
        <taxon>ecological metagenomes</taxon>
    </lineage>
</organism>
<proteinExistence type="predicted"/>
<gene>
    <name evidence="1" type="ORF">S01H1_76728</name>
</gene>
<sequence>MGKTSENIPVLQDVTITLTAEELLAAQGRNEHQPGLVSAAKEAIALGRTLFAPAAIYDEFEVGGVAGERVELAVDGASLAVGPKADLLAPAKWLLVMVYT</sequence>